<evidence type="ECO:0000313" key="5">
    <source>
        <dbReference type="Proteomes" id="UP000315295"/>
    </source>
</evidence>
<evidence type="ECO:0000259" key="3">
    <source>
        <dbReference type="PROSITE" id="PS50222"/>
    </source>
</evidence>
<gene>
    <name evidence="4" type="ORF">C1H46_042908</name>
</gene>
<evidence type="ECO:0000313" key="4">
    <source>
        <dbReference type="EMBL" id="TQD71553.1"/>
    </source>
</evidence>
<dbReference type="STRING" id="106549.A0A540KBF6"/>
<dbReference type="Gene3D" id="1.10.238.10">
    <property type="entry name" value="EF-hand"/>
    <property type="match status" value="1"/>
</dbReference>
<evidence type="ECO:0000256" key="2">
    <source>
        <dbReference type="ARBA" id="ARBA00022837"/>
    </source>
</evidence>
<dbReference type="InterPro" id="IPR018247">
    <property type="entry name" value="EF_Hand_1_Ca_BS"/>
</dbReference>
<dbReference type="Proteomes" id="UP000315295">
    <property type="component" value="Unassembled WGS sequence"/>
</dbReference>
<comment type="caution">
    <text evidence="4">The sequence shown here is derived from an EMBL/GenBank/DDBJ whole genome shotgun (WGS) entry which is preliminary data.</text>
</comment>
<proteinExistence type="predicted"/>
<name>A0A540KBF6_MALBA</name>
<dbReference type="SUPFAM" id="SSF47473">
    <property type="entry name" value="EF-hand"/>
    <property type="match status" value="1"/>
</dbReference>
<dbReference type="PROSITE" id="PS50222">
    <property type="entry name" value="EF_HAND_2"/>
    <property type="match status" value="1"/>
</dbReference>
<dbReference type="PANTHER" id="PTHR23048:SF49">
    <property type="entry name" value="FI08416P-RELATED"/>
    <property type="match status" value="1"/>
</dbReference>
<dbReference type="GO" id="GO:0005509">
    <property type="term" value="F:calcium ion binding"/>
    <property type="evidence" value="ECO:0007669"/>
    <property type="project" value="InterPro"/>
</dbReference>
<feature type="domain" description="EF-hand" evidence="3">
    <location>
        <begin position="1"/>
        <end position="24"/>
    </location>
</feature>
<dbReference type="InterPro" id="IPR002048">
    <property type="entry name" value="EF_hand_dom"/>
</dbReference>
<evidence type="ECO:0000256" key="1">
    <source>
        <dbReference type="ARBA" id="ARBA00022737"/>
    </source>
</evidence>
<sequence length="60" mass="6736">MDTDNSGTITYDELKSGLARLGSKLTEAEVKQLMEADGRINYEEFSTMMRSGMQPQAKLF</sequence>
<reference evidence="4 5" key="1">
    <citation type="journal article" date="2019" name="G3 (Bethesda)">
        <title>Sequencing of a Wild Apple (Malus baccata) Genome Unravels the Differences Between Cultivated and Wild Apple Species Regarding Disease Resistance and Cold Tolerance.</title>
        <authorList>
            <person name="Chen X."/>
        </authorList>
    </citation>
    <scope>NUCLEOTIDE SEQUENCE [LARGE SCALE GENOMIC DNA]</scope>
    <source>
        <strain evidence="5">cv. Shandingzi</strain>
        <tissue evidence="4">Leaves</tissue>
    </source>
</reference>
<protein>
    <recommendedName>
        <fullName evidence="3">EF-hand domain-containing protein</fullName>
    </recommendedName>
</protein>
<accession>A0A540KBF6</accession>
<keyword evidence="5" id="KW-1185">Reference proteome</keyword>
<dbReference type="GO" id="GO:0016460">
    <property type="term" value="C:myosin II complex"/>
    <property type="evidence" value="ECO:0007669"/>
    <property type="project" value="TreeGrafter"/>
</dbReference>
<dbReference type="InterPro" id="IPR050230">
    <property type="entry name" value="CALM/Myosin/TropC-like"/>
</dbReference>
<dbReference type="CDD" id="cd00051">
    <property type="entry name" value="EFh"/>
    <property type="match status" value="1"/>
</dbReference>
<dbReference type="EMBL" id="VIEB01001534">
    <property type="protein sequence ID" value="TQD71553.1"/>
    <property type="molecule type" value="Genomic_DNA"/>
</dbReference>
<dbReference type="PANTHER" id="PTHR23048">
    <property type="entry name" value="MYOSIN LIGHT CHAIN 1, 3"/>
    <property type="match status" value="1"/>
</dbReference>
<organism evidence="4 5">
    <name type="scientific">Malus baccata</name>
    <name type="common">Siberian crab apple</name>
    <name type="synonym">Pyrus baccata</name>
    <dbReference type="NCBI Taxonomy" id="106549"/>
    <lineage>
        <taxon>Eukaryota</taxon>
        <taxon>Viridiplantae</taxon>
        <taxon>Streptophyta</taxon>
        <taxon>Embryophyta</taxon>
        <taxon>Tracheophyta</taxon>
        <taxon>Spermatophyta</taxon>
        <taxon>Magnoliopsida</taxon>
        <taxon>eudicotyledons</taxon>
        <taxon>Gunneridae</taxon>
        <taxon>Pentapetalae</taxon>
        <taxon>rosids</taxon>
        <taxon>fabids</taxon>
        <taxon>Rosales</taxon>
        <taxon>Rosaceae</taxon>
        <taxon>Amygdaloideae</taxon>
        <taxon>Maleae</taxon>
        <taxon>Malus</taxon>
    </lineage>
</organism>
<keyword evidence="2" id="KW-0106">Calcium</keyword>
<dbReference type="InterPro" id="IPR011992">
    <property type="entry name" value="EF-hand-dom_pair"/>
</dbReference>
<keyword evidence="1" id="KW-0677">Repeat</keyword>
<dbReference type="AlphaFoldDB" id="A0A540KBF6"/>
<dbReference type="PROSITE" id="PS00018">
    <property type="entry name" value="EF_HAND_1"/>
    <property type="match status" value="1"/>
</dbReference>
<dbReference type="Pfam" id="PF13499">
    <property type="entry name" value="EF-hand_7"/>
    <property type="match status" value="1"/>
</dbReference>